<organism evidence="1">
    <name type="scientific">marine metagenome</name>
    <dbReference type="NCBI Taxonomy" id="408172"/>
    <lineage>
        <taxon>unclassified sequences</taxon>
        <taxon>metagenomes</taxon>
        <taxon>ecological metagenomes</taxon>
    </lineage>
</organism>
<name>A0A381VMR4_9ZZZZ</name>
<evidence type="ECO:0000313" key="1">
    <source>
        <dbReference type="EMBL" id="SVA40763.1"/>
    </source>
</evidence>
<sequence length="106" mass="11918">MLEGKLEYGEGRPISPLLKSFMSSYMVGIRERKANLSDCGYVYVKAMSKEHAFEVADKIVREKDWIVKSVEGPGEELYGDTEGSTVNTPYFGGKYLNTLPEPITWS</sequence>
<gene>
    <name evidence="1" type="ORF">METZ01_LOCUS93617</name>
</gene>
<reference evidence="1" key="1">
    <citation type="submission" date="2018-05" db="EMBL/GenBank/DDBJ databases">
        <authorList>
            <person name="Lanie J.A."/>
            <person name="Ng W.-L."/>
            <person name="Kazmierczak K.M."/>
            <person name="Andrzejewski T.M."/>
            <person name="Davidsen T.M."/>
            <person name="Wayne K.J."/>
            <person name="Tettelin H."/>
            <person name="Glass J.I."/>
            <person name="Rusch D."/>
            <person name="Podicherti R."/>
            <person name="Tsui H.-C.T."/>
            <person name="Winkler M.E."/>
        </authorList>
    </citation>
    <scope>NUCLEOTIDE SEQUENCE</scope>
</reference>
<accession>A0A381VMR4</accession>
<proteinExistence type="predicted"/>
<dbReference type="AlphaFoldDB" id="A0A381VMR4"/>
<dbReference type="EMBL" id="UINC01009073">
    <property type="protein sequence ID" value="SVA40763.1"/>
    <property type="molecule type" value="Genomic_DNA"/>
</dbReference>
<protein>
    <submittedName>
        <fullName evidence="1">Uncharacterized protein</fullName>
    </submittedName>
</protein>